<evidence type="ECO:0000313" key="1">
    <source>
        <dbReference type="EMBL" id="CAI9555113.1"/>
    </source>
</evidence>
<evidence type="ECO:0000313" key="2">
    <source>
        <dbReference type="Proteomes" id="UP001162483"/>
    </source>
</evidence>
<name>A0ABN9C511_9NEOB</name>
<accession>A0ABN9C511</accession>
<proteinExistence type="predicted"/>
<organism evidence="1 2">
    <name type="scientific">Staurois parvus</name>
    <dbReference type="NCBI Taxonomy" id="386267"/>
    <lineage>
        <taxon>Eukaryota</taxon>
        <taxon>Metazoa</taxon>
        <taxon>Chordata</taxon>
        <taxon>Craniata</taxon>
        <taxon>Vertebrata</taxon>
        <taxon>Euteleostomi</taxon>
        <taxon>Amphibia</taxon>
        <taxon>Batrachia</taxon>
        <taxon>Anura</taxon>
        <taxon>Neobatrachia</taxon>
        <taxon>Ranoidea</taxon>
        <taxon>Ranidae</taxon>
        <taxon>Staurois</taxon>
    </lineage>
</organism>
<dbReference type="Proteomes" id="UP001162483">
    <property type="component" value="Unassembled WGS sequence"/>
</dbReference>
<gene>
    <name evidence="1" type="ORF">SPARVUS_LOCUS4329947</name>
</gene>
<comment type="caution">
    <text evidence="1">The sequence shown here is derived from an EMBL/GenBank/DDBJ whole genome shotgun (WGS) entry which is preliminary data.</text>
</comment>
<protein>
    <submittedName>
        <fullName evidence="1">Uncharacterized protein</fullName>
    </submittedName>
</protein>
<sequence>ALTLVSVEGITSQHLYQWEELYPVIGISKRDNAPCLVSVGGIVPPHLASVGGTVPHHWCQWKE</sequence>
<feature type="non-terminal residue" evidence="1">
    <location>
        <position position="1"/>
    </location>
</feature>
<keyword evidence="2" id="KW-1185">Reference proteome</keyword>
<dbReference type="EMBL" id="CATNWA010007939">
    <property type="protein sequence ID" value="CAI9555113.1"/>
    <property type="molecule type" value="Genomic_DNA"/>
</dbReference>
<reference evidence="1" key="1">
    <citation type="submission" date="2023-05" db="EMBL/GenBank/DDBJ databases">
        <authorList>
            <person name="Stuckert A."/>
        </authorList>
    </citation>
    <scope>NUCLEOTIDE SEQUENCE</scope>
</reference>